<reference evidence="1 2" key="1">
    <citation type="submission" date="2018-07" db="EMBL/GenBank/DDBJ databases">
        <title>Venubactetium sediminum gen. nov., sp. nov., isolated from a marine solar saltern.</title>
        <authorList>
            <person name="Wang S."/>
        </authorList>
    </citation>
    <scope>NUCLEOTIDE SEQUENCE [LARGE SCALE GENOMIC DNA]</scope>
    <source>
        <strain evidence="1 2">WD2A32</strain>
    </source>
</reference>
<dbReference type="Proteomes" id="UP000253941">
    <property type="component" value="Unassembled WGS sequence"/>
</dbReference>
<organism evidence="1 2">
    <name type="scientific">Ferruginivarius sediminum</name>
    <dbReference type="NCBI Taxonomy" id="2661937"/>
    <lineage>
        <taxon>Bacteria</taxon>
        <taxon>Pseudomonadati</taxon>
        <taxon>Pseudomonadota</taxon>
        <taxon>Alphaproteobacteria</taxon>
        <taxon>Rhodospirillales</taxon>
        <taxon>Rhodospirillaceae</taxon>
        <taxon>Ferruginivarius</taxon>
    </lineage>
</organism>
<sequence>MVQENAFLTGRNESFRCGLEVLRSRRSVLQQLGEEQWAAIERHRGAETIGTREDAERLDIDQD</sequence>
<gene>
    <name evidence="1" type="ORF">DRB17_19320</name>
</gene>
<accession>A0A369T4E1</accession>
<dbReference type="AlphaFoldDB" id="A0A369T4E1"/>
<proteinExistence type="predicted"/>
<name>A0A369T4E1_9PROT</name>
<protein>
    <submittedName>
        <fullName evidence="1">Uncharacterized protein</fullName>
    </submittedName>
</protein>
<keyword evidence="2" id="KW-1185">Reference proteome</keyword>
<evidence type="ECO:0000313" key="1">
    <source>
        <dbReference type="EMBL" id="RDD60203.1"/>
    </source>
</evidence>
<evidence type="ECO:0000313" key="2">
    <source>
        <dbReference type="Proteomes" id="UP000253941"/>
    </source>
</evidence>
<dbReference type="EMBL" id="QPMH01000036">
    <property type="protein sequence ID" value="RDD60203.1"/>
    <property type="molecule type" value="Genomic_DNA"/>
</dbReference>
<comment type="caution">
    <text evidence="1">The sequence shown here is derived from an EMBL/GenBank/DDBJ whole genome shotgun (WGS) entry which is preliminary data.</text>
</comment>